<feature type="compositionally biased region" description="Acidic residues" evidence="1">
    <location>
        <begin position="148"/>
        <end position="185"/>
    </location>
</feature>
<dbReference type="AlphaFoldDB" id="A0A1I7U6K7"/>
<organism evidence="2 3">
    <name type="scientific">Caenorhabditis tropicalis</name>
    <dbReference type="NCBI Taxonomy" id="1561998"/>
    <lineage>
        <taxon>Eukaryota</taxon>
        <taxon>Metazoa</taxon>
        <taxon>Ecdysozoa</taxon>
        <taxon>Nematoda</taxon>
        <taxon>Chromadorea</taxon>
        <taxon>Rhabditida</taxon>
        <taxon>Rhabditina</taxon>
        <taxon>Rhabditomorpha</taxon>
        <taxon>Rhabditoidea</taxon>
        <taxon>Rhabditidae</taxon>
        <taxon>Peloderinae</taxon>
        <taxon>Caenorhabditis</taxon>
    </lineage>
</organism>
<dbReference type="Proteomes" id="UP000095282">
    <property type="component" value="Unplaced"/>
</dbReference>
<protein>
    <submittedName>
        <fullName evidence="3">Uncharacterized protein</fullName>
    </submittedName>
</protein>
<dbReference type="eggNOG" id="KOG1832">
    <property type="taxonomic scope" value="Eukaryota"/>
</dbReference>
<feature type="compositionally biased region" description="Basic residues" evidence="1">
    <location>
        <begin position="291"/>
        <end position="302"/>
    </location>
</feature>
<proteinExistence type="predicted"/>
<feature type="compositionally biased region" description="Polar residues" evidence="1">
    <location>
        <begin position="254"/>
        <end position="266"/>
    </location>
</feature>
<feature type="compositionally biased region" description="Acidic residues" evidence="1">
    <location>
        <begin position="125"/>
        <end position="134"/>
    </location>
</feature>
<feature type="region of interest" description="Disordered" evidence="1">
    <location>
        <begin position="30"/>
        <end position="53"/>
    </location>
</feature>
<evidence type="ECO:0000313" key="2">
    <source>
        <dbReference type="Proteomes" id="UP000095282"/>
    </source>
</evidence>
<accession>A0A1I7U6K7</accession>
<evidence type="ECO:0000256" key="1">
    <source>
        <dbReference type="SAM" id="MobiDB-lite"/>
    </source>
</evidence>
<dbReference type="WBParaSite" id="Csp11.Scaffold629.g15377.t1">
    <property type="protein sequence ID" value="Csp11.Scaffold629.g15377.t1"/>
    <property type="gene ID" value="Csp11.Scaffold629.g15377"/>
</dbReference>
<sequence>MVKRYRGASELDPFCLAFVRDFGRFLAVELEDESDSDPSIDEDEDDDSSTGDFDFEAALNRIIRRQALRRRQNANRQAGIDADDEGENDRLGDLDDDEIDPDFNMEEAIDHLVNAVDEEIADEELELDDDDDDSGSWRTASQVGPEDINLDDLEEDEAREMENEEEEENGEVEEQEEEDEEEFPEEAPHADPALEHARQLFLARQNHEARERNNRGGAAQRRRNRLNLNLEQMLEARAVEQRAHVMEAIAREATNGQQQEQQNAHVSSDGEFQSEEEEINSVSTTALNPALRRRQRRRDSGL</sequence>
<feature type="region of interest" description="Disordered" evidence="1">
    <location>
        <begin position="253"/>
        <end position="302"/>
    </location>
</feature>
<keyword evidence="2" id="KW-1185">Reference proteome</keyword>
<dbReference type="STRING" id="1561998.A0A1I7U6K7"/>
<feature type="region of interest" description="Disordered" evidence="1">
    <location>
        <begin position="70"/>
        <end position="101"/>
    </location>
</feature>
<feature type="region of interest" description="Disordered" evidence="1">
    <location>
        <begin position="125"/>
        <end position="189"/>
    </location>
</feature>
<reference evidence="3" key="1">
    <citation type="submission" date="2016-11" db="UniProtKB">
        <authorList>
            <consortium name="WormBaseParasite"/>
        </authorList>
    </citation>
    <scope>IDENTIFICATION</scope>
</reference>
<evidence type="ECO:0000313" key="3">
    <source>
        <dbReference type="WBParaSite" id="Csp11.Scaffold629.g15377.t1"/>
    </source>
</evidence>
<name>A0A1I7U6K7_9PELO</name>